<reference evidence="2 3" key="1">
    <citation type="journal article" date="2023" name="Int. J. Syst. Evol. Microbiol.">
        <title>Arthrobacter mangrovi sp. nov., an actinobacterium isolated from the rhizosphere of a mangrove.</title>
        <authorList>
            <person name="Hamada M."/>
            <person name="Saitou S."/>
            <person name="Enomoto N."/>
            <person name="Nanri K."/>
            <person name="Hidaka K."/>
            <person name="Miura T."/>
            <person name="Tamura T."/>
        </authorList>
    </citation>
    <scope>NUCLEOTIDE SEQUENCE [LARGE SCALE GENOMIC DNA]</scope>
    <source>
        <strain evidence="2 3">NBRC 112813</strain>
    </source>
</reference>
<protein>
    <submittedName>
        <fullName evidence="2">Aspartate aminotransferase</fullName>
    </submittedName>
</protein>
<dbReference type="PANTHER" id="PTHR42691:SF1">
    <property type="entry name" value="ASPARTATE AMINOTRANSFERASE YHDR-RELATED"/>
    <property type="match status" value="1"/>
</dbReference>
<evidence type="ECO:0000259" key="1">
    <source>
        <dbReference type="Pfam" id="PF00155"/>
    </source>
</evidence>
<dbReference type="SUPFAM" id="SSF53383">
    <property type="entry name" value="PLP-dependent transferases"/>
    <property type="match status" value="1"/>
</dbReference>
<dbReference type="InterPro" id="IPR004839">
    <property type="entry name" value="Aminotransferase_I/II_large"/>
</dbReference>
<organism evidence="2 3">
    <name type="scientific">Arthrobacter mangrovi</name>
    <dbReference type="NCBI Taxonomy" id="2966350"/>
    <lineage>
        <taxon>Bacteria</taxon>
        <taxon>Bacillati</taxon>
        <taxon>Actinomycetota</taxon>
        <taxon>Actinomycetes</taxon>
        <taxon>Micrococcales</taxon>
        <taxon>Micrococcaceae</taxon>
        <taxon>Arthrobacter</taxon>
    </lineage>
</organism>
<evidence type="ECO:0000313" key="2">
    <source>
        <dbReference type="EMBL" id="GLB65839.1"/>
    </source>
</evidence>
<dbReference type="InterPro" id="IPR015422">
    <property type="entry name" value="PyrdxlP-dep_Trfase_small"/>
</dbReference>
<proteinExistence type="predicted"/>
<dbReference type="PANTHER" id="PTHR42691">
    <property type="entry name" value="ASPARTATE AMINOTRANSFERASE YHDR-RELATED"/>
    <property type="match status" value="1"/>
</dbReference>
<dbReference type="GO" id="GO:0008483">
    <property type="term" value="F:transaminase activity"/>
    <property type="evidence" value="ECO:0007669"/>
    <property type="project" value="UniProtKB-KW"/>
</dbReference>
<dbReference type="Gene3D" id="3.40.640.10">
    <property type="entry name" value="Type I PLP-dependent aspartate aminotransferase-like (Major domain)"/>
    <property type="match status" value="1"/>
</dbReference>
<evidence type="ECO:0000313" key="3">
    <source>
        <dbReference type="Proteomes" id="UP001209654"/>
    </source>
</evidence>
<name>A0ABQ5MPC0_9MICC</name>
<keyword evidence="2" id="KW-0808">Transferase</keyword>
<keyword evidence="3" id="KW-1185">Reference proteome</keyword>
<keyword evidence="2" id="KW-0032">Aminotransferase</keyword>
<gene>
    <name evidence="2" type="ORF">AHIS1636_02780</name>
</gene>
<dbReference type="EMBL" id="BRVS01000001">
    <property type="protein sequence ID" value="GLB65839.1"/>
    <property type="molecule type" value="Genomic_DNA"/>
</dbReference>
<dbReference type="RefSeq" id="WP_264794008.1">
    <property type="nucleotide sequence ID" value="NZ_BRVS01000001.1"/>
</dbReference>
<dbReference type="InterPro" id="IPR015421">
    <property type="entry name" value="PyrdxlP-dep_Trfase_major"/>
</dbReference>
<feature type="domain" description="Aminotransferase class I/classII large" evidence="1">
    <location>
        <begin position="51"/>
        <end position="393"/>
    </location>
</feature>
<accession>A0ABQ5MPC0</accession>
<dbReference type="Gene3D" id="3.90.1150.10">
    <property type="entry name" value="Aspartate Aminotransferase, domain 1"/>
    <property type="match status" value="1"/>
</dbReference>
<dbReference type="CDD" id="cd00609">
    <property type="entry name" value="AAT_like"/>
    <property type="match status" value="1"/>
</dbReference>
<sequence>MPHPDEGAPAPATRAPASYRAAGIAGVASYRRINSFLTTSVYARRRDEPGVCDFALGNPHDMPSEQYVSAYREALTPRNEAWYAYKTNEPRAREAAAASLDRHLGIRFRAEDLYLTTGGFTAIAMALKAVADPGDEVIYSLPPWFCYEPLITEAALVPVKVKVNTDTFDVDLAAIAAAVTPRTRAVIVNSPNNPTGRIYPPELLTALAGVLEEASARTGRRIYLISDEAYNRIVFDGLRFRSPAEFYPYTLVAYTYGKTHLAPGERIGYLALPAAMPVRRQLAEPLAALQLAMGWIYPNAVLQQALPALEQFTIDVGALQRKRDLMVEALAGMGYRIRKTEGSFYLYVPSPEPDDMAFTEEVGAEGVLVMPGALFETPGFFRISLTASEDMVRRSLPVFELAIRRRG</sequence>
<dbReference type="Proteomes" id="UP001209654">
    <property type="component" value="Unassembled WGS sequence"/>
</dbReference>
<dbReference type="Pfam" id="PF00155">
    <property type="entry name" value="Aminotran_1_2"/>
    <property type="match status" value="1"/>
</dbReference>
<dbReference type="InterPro" id="IPR015424">
    <property type="entry name" value="PyrdxlP-dep_Trfase"/>
</dbReference>
<comment type="caution">
    <text evidence="2">The sequence shown here is derived from an EMBL/GenBank/DDBJ whole genome shotgun (WGS) entry which is preliminary data.</text>
</comment>